<feature type="transmembrane region" description="Helical" evidence="4">
    <location>
        <begin position="212"/>
        <end position="235"/>
    </location>
</feature>
<dbReference type="InterPro" id="IPR011701">
    <property type="entry name" value="MFS"/>
</dbReference>
<accession>A0A1R4HPW1</accession>
<dbReference type="InterPro" id="IPR052528">
    <property type="entry name" value="Sugar_transport-like"/>
</dbReference>
<dbReference type="EMBL" id="FUKM01000005">
    <property type="protein sequence ID" value="SJN09595.1"/>
    <property type="molecule type" value="Genomic_DNA"/>
</dbReference>
<evidence type="ECO:0000313" key="9">
    <source>
        <dbReference type="Proteomes" id="UP000754821"/>
    </source>
</evidence>
<dbReference type="PANTHER" id="PTHR23526:SF4">
    <property type="entry name" value="INTEGRAL MEMBRANE TRANSPORT PROTEIN"/>
    <property type="match status" value="1"/>
</dbReference>
<feature type="transmembrane region" description="Helical" evidence="4">
    <location>
        <begin position="247"/>
        <end position="268"/>
    </location>
</feature>
<dbReference type="PANTHER" id="PTHR23526">
    <property type="entry name" value="INTEGRAL MEMBRANE TRANSPORT PROTEIN-RELATED"/>
    <property type="match status" value="1"/>
</dbReference>
<evidence type="ECO:0000313" key="8">
    <source>
        <dbReference type="Proteomes" id="UP000196331"/>
    </source>
</evidence>
<evidence type="ECO:0000313" key="6">
    <source>
        <dbReference type="EMBL" id="MBE0402244.1"/>
    </source>
</evidence>
<dbReference type="EMBL" id="RRZC01000001">
    <property type="protein sequence ID" value="MBE0402244.1"/>
    <property type="molecule type" value="Genomic_DNA"/>
</dbReference>
<feature type="transmembrane region" description="Helical" evidence="4">
    <location>
        <begin position="356"/>
        <end position="389"/>
    </location>
</feature>
<dbReference type="RefSeq" id="WP_087105616.1">
    <property type="nucleotide sequence ID" value="NZ_FUKM01000005.1"/>
</dbReference>
<dbReference type="Proteomes" id="UP000196331">
    <property type="component" value="Unassembled WGS sequence"/>
</dbReference>
<dbReference type="Gene3D" id="1.20.1250.20">
    <property type="entry name" value="MFS general substrate transporter like domains"/>
    <property type="match status" value="2"/>
</dbReference>
<feature type="transmembrane region" description="Helical" evidence="4">
    <location>
        <begin position="141"/>
        <end position="163"/>
    </location>
</feature>
<keyword evidence="1 4" id="KW-0812">Transmembrane</keyword>
<sequence length="408" mass="42902">MDDSPSSTPDKSAIRNLVMVCIGLTSVFVSQTMLLISVPLRALELGANPSLVGFILSAPYLLPLVFAIPLGGVVSRIGPQKMFFIGATGMILGPLLSLLSPTFLGLLATQVTIGLTHVVMVIAAQSVVAGLGRGRTLERYFGWYTMCLSGGQLIGPLLAGYLIDTLSTNWVFVVISVVPAIGLVSSCFFVGNARSGHATPRSLLGYRAQASLLRENVGVQMSLTVTIAVLFALGAHGAFLPVYLEELTFSATLIGVLVSLRALTAMLIRPVMPQIIQALGGRARTMIASVAAVSMGLMWTGMTGSVLALAVLAIMVGLGSGISQPLSMVILAEHVHPDQRSSALGMRLMGNRGAQVLAPLLLGIIAELAGFTLTFLLTGTLLLAMLVIVVRLRPRFDQAEAANAQQHF</sequence>
<dbReference type="Pfam" id="PF07690">
    <property type="entry name" value="MFS_1"/>
    <property type="match status" value="2"/>
</dbReference>
<feature type="transmembrane region" description="Helical" evidence="4">
    <location>
        <begin position="289"/>
        <end position="318"/>
    </location>
</feature>
<evidence type="ECO:0000313" key="7">
    <source>
        <dbReference type="EMBL" id="SJN09595.1"/>
    </source>
</evidence>
<evidence type="ECO:0000256" key="1">
    <source>
        <dbReference type="ARBA" id="ARBA00022692"/>
    </source>
</evidence>
<dbReference type="Proteomes" id="UP000754821">
    <property type="component" value="Unassembled WGS sequence"/>
</dbReference>
<keyword evidence="9" id="KW-1185">Reference proteome</keyword>
<keyword evidence="2 4" id="KW-1133">Transmembrane helix</keyword>
<reference evidence="7 8" key="1">
    <citation type="submission" date="2017-02" db="EMBL/GenBank/DDBJ databases">
        <authorList>
            <person name="Dridi B."/>
        </authorList>
    </citation>
    <scope>NUCLEOTIDE SEQUENCE [LARGE SCALE GENOMIC DNA]</scope>
    <source>
        <strain evidence="7 8">JB380</strain>
    </source>
</reference>
<protein>
    <submittedName>
        <fullName evidence="7">Integral membrane transport protein</fullName>
    </submittedName>
    <submittedName>
        <fullName evidence="6">MFS transporter</fullName>
    </submittedName>
</protein>
<gene>
    <name evidence="7" type="ORF">CZ787_01820</name>
    <name evidence="6" type="ORF">EI163_01500</name>
</gene>
<evidence type="ECO:0000256" key="3">
    <source>
        <dbReference type="ARBA" id="ARBA00023136"/>
    </source>
</evidence>
<reference evidence="6 9" key="2">
    <citation type="submission" date="2020-07" db="EMBL/GenBank/DDBJ databases">
        <title>Halophilic bacteria isolated from french cheeses.</title>
        <authorList>
            <person name="Kothe C.I."/>
            <person name="Farah-Kraiem B."/>
            <person name="Renault P."/>
            <person name="Dridi B."/>
        </authorList>
    </citation>
    <scope>NUCLEOTIDE SEQUENCE [LARGE SCALE GENOMIC DNA]</scope>
    <source>
        <strain evidence="6 9">FME16</strain>
    </source>
</reference>
<feature type="transmembrane region" description="Helical" evidence="4">
    <location>
        <begin position="82"/>
        <end position="100"/>
    </location>
</feature>
<dbReference type="PROSITE" id="PS50850">
    <property type="entry name" value="MFS"/>
    <property type="match status" value="1"/>
</dbReference>
<feature type="domain" description="Major facilitator superfamily (MFS) profile" evidence="5">
    <location>
        <begin position="16"/>
        <end position="397"/>
    </location>
</feature>
<evidence type="ECO:0000256" key="4">
    <source>
        <dbReference type="SAM" id="Phobius"/>
    </source>
</evidence>
<dbReference type="InterPro" id="IPR036259">
    <property type="entry name" value="MFS_trans_sf"/>
</dbReference>
<dbReference type="SUPFAM" id="SSF103473">
    <property type="entry name" value="MFS general substrate transporter"/>
    <property type="match status" value="1"/>
</dbReference>
<feature type="transmembrane region" description="Helical" evidence="4">
    <location>
        <begin position="17"/>
        <end position="38"/>
    </location>
</feature>
<dbReference type="AlphaFoldDB" id="A0A1R4HPW1"/>
<feature type="transmembrane region" description="Helical" evidence="4">
    <location>
        <begin position="106"/>
        <end position="129"/>
    </location>
</feature>
<dbReference type="InterPro" id="IPR020846">
    <property type="entry name" value="MFS_dom"/>
</dbReference>
<evidence type="ECO:0000256" key="2">
    <source>
        <dbReference type="ARBA" id="ARBA00022989"/>
    </source>
</evidence>
<organism evidence="7 8">
    <name type="scientific">Halomonas citrativorans</name>
    <dbReference type="NCBI Taxonomy" id="2742612"/>
    <lineage>
        <taxon>Bacteria</taxon>
        <taxon>Pseudomonadati</taxon>
        <taxon>Pseudomonadota</taxon>
        <taxon>Gammaproteobacteria</taxon>
        <taxon>Oceanospirillales</taxon>
        <taxon>Halomonadaceae</taxon>
        <taxon>Halomonas</taxon>
    </lineage>
</organism>
<name>A0A1R4HPW1_9GAMM</name>
<comment type="caution">
    <text evidence="7">The sequence shown here is derived from an EMBL/GenBank/DDBJ whole genome shotgun (WGS) entry which is preliminary data.</text>
</comment>
<feature type="transmembrane region" description="Helical" evidence="4">
    <location>
        <begin position="50"/>
        <end position="70"/>
    </location>
</feature>
<feature type="transmembrane region" description="Helical" evidence="4">
    <location>
        <begin position="169"/>
        <end position="191"/>
    </location>
</feature>
<evidence type="ECO:0000259" key="5">
    <source>
        <dbReference type="PROSITE" id="PS50850"/>
    </source>
</evidence>
<proteinExistence type="predicted"/>
<dbReference type="OrthoDB" id="6362084at2"/>
<dbReference type="GO" id="GO:0022857">
    <property type="term" value="F:transmembrane transporter activity"/>
    <property type="evidence" value="ECO:0007669"/>
    <property type="project" value="InterPro"/>
</dbReference>
<keyword evidence="3 4" id="KW-0472">Membrane</keyword>